<feature type="repeat" description="WD" evidence="8">
    <location>
        <begin position="73"/>
        <end position="115"/>
    </location>
</feature>
<dbReference type="GO" id="GO:0003779">
    <property type="term" value="F:actin binding"/>
    <property type="evidence" value="ECO:0007669"/>
    <property type="project" value="UniProtKB-KW"/>
</dbReference>
<feature type="repeat" description="WD" evidence="8">
    <location>
        <begin position="166"/>
        <end position="207"/>
    </location>
</feature>
<keyword evidence="5 9" id="KW-0677">Repeat</keyword>
<comment type="function">
    <text evidence="7">F-actin regulator involved in anterograde Golgi to endosome transport: upon ubiquitination via 'Lys-33'-linked ubiquitin chains by the BCR(KLHL20) E3 ubiquitin ligase complex, interacts with EPS15 and localizes to the trans-Golgi network, where it promotes actin polymerization, thereby facilitating post-Golgi trafficking. May play a role in the maintenance of the Golgi apparatus morphology.</text>
</comment>
<dbReference type="InterPro" id="IPR036322">
    <property type="entry name" value="WD40_repeat_dom_sf"/>
</dbReference>
<dbReference type="Pfam" id="PF16300">
    <property type="entry name" value="WD40_4"/>
    <property type="match status" value="2"/>
</dbReference>
<dbReference type="InterPro" id="IPR015048">
    <property type="entry name" value="DUF1899"/>
</dbReference>
<feature type="region of interest" description="Disordered" evidence="10">
    <location>
        <begin position="854"/>
        <end position="932"/>
    </location>
</feature>
<evidence type="ECO:0000256" key="4">
    <source>
        <dbReference type="ARBA" id="ARBA00022574"/>
    </source>
</evidence>
<accession>A7RFP3</accession>
<dbReference type="eggNOG" id="KOG1445">
    <property type="taxonomic scope" value="Eukaryota"/>
</dbReference>
<feature type="region of interest" description="Disordered" evidence="10">
    <location>
        <begin position="424"/>
        <end position="462"/>
    </location>
</feature>
<dbReference type="OMA" id="TIMYMEV"/>
<keyword evidence="13" id="KW-1185">Reference proteome</keyword>
<keyword evidence="3" id="KW-0963">Cytoplasm</keyword>
<dbReference type="Pfam" id="PF00400">
    <property type="entry name" value="WD40"/>
    <property type="match status" value="5"/>
</dbReference>
<dbReference type="AlphaFoldDB" id="A7RFP3"/>
<dbReference type="EMBL" id="DS469508">
    <property type="protein sequence ID" value="EDO49756.1"/>
    <property type="molecule type" value="Genomic_DNA"/>
</dbReference>
<gene>
    <name evidence="12" type="ORF">NEMVEDRAFT_v1g157985</name>
</gene>
<dbReference type="SMART" id="SM01167">
    <property type="entry name" value="DUF1900"/>
    <property type="match status" value="2"/>
</dbReference>
<evidence type="ECO:0000256" key="5">
    <source>
        <dbReference type="ARBA" id="ARBA00022737"/>
    </source>
</evidence>
<keyword evidence="6" id="KW-0009">Actin-binding</keyword>
<evidence type="ECO:0000256" key="3">
    <source>
        <dbReference type="ARBA" id="ARBA00022490"/>
    </source>
</evidence>
<name>A7RFP3_NEMVE</name>
<dbReference type="PROSITE" id="PS50294">
    <property type="entry name" value="WD_REPEATS_REGION"/>
    <property type="match status" value="5"/>
</dbReference>
<feature type="repeat" description="WD" evidence="8">
    <location>
        <begin position="594"/>
        <end position="636"/>
    </location>
</feature>
<dbReference type="HOGENOM" id="CLU_006604_0_0_1"/>
<evidence type="ECO:0000259" key="11">
    <source>
        <dbReference type="SMART" id="SM01166"/>
    </source>
</evidence>
<dbReference type="STRING" id="45351.A7RFP3"/>
<evidence type="ECO:0000256" key="2">
    <source>
        <dbReference type="ARBA" id="ARBA00009482"/>
    </source>
</evidence>
<dbReference type="GO" id="GO:0005737">
    <property type="term" value="C:cytoplasm"/>
    <property type="evidence" value="ECO:0007669"/>
    <property type="project" value="UniProtKB-SubCell"/>
</dbReference>
<dbReference type="InterPro" id="IPR001680">
    <property type="entry name" value="WD40_rpt"/>
</dbReference>
<keyword evidence="4 8" id="KW-0853">WD repeat</keyword>
<dbReference type="InterPro" id="IPR015943">
    <property type="entry name" value="WD40/YVTN_repeat-like_dom_sf"/>
</dbReference>
<dbReference type="SMART" id="SM00320">
    <property type="entry name" value="WD40"/>
    <property type="match status" value="6"/>
</dbReference>
<dbReference type="PROSITE" id="PS00678">
    <property type="entry name" value="WD_REPEATS_1"/>
    <property type="match status" value="1"/>
</dbReference>
<dbReference type="Pfam" id="PF08953">
    <property type="entry name" value="DUF1899"/>
    <property type="match status" value="2"/>
</dbReference>
<evidence type="ECO:0000256" key="9">
    <source>
        <dbReference type="RuleBase" id="RU280818"/>
    </source>
</evidence>
<comment type="subcellular location">
    <subcellularLocation>
        <location evidence="1">Cytoplasm</location>
    </subcellularLocation>
</comment>
<proteinExistence type="inferred from homology"/>
<dbReference type="SMART" id="SM01166">
    <property type="entry name" value="DUF1899"/>
    <property type="match status" value="2"/>
</dbReference>
<evidence type="ECO:0000256" key="1">
    <source>
        <dbReference type="ARBA" id="ARBA00004496"/>
    </source>
</evidence>
<dbReference type="FunFam" id="2.130.10.10:FF:000774">
    <property type="entry name" value="Coronin"/>
    <property type="match status" value="1"/>
</dbReference>
<sequence>MNRFKTSKFHNAAAKSPKRENCYNDINVGSLKMSCGNHLKASTSFIAFNVDKGGCLGIIPLSDIGRRATTPLLHVHSDFVTDMDFSPFDDGLLATCSYDCSIKIWQIPESGVAQNHSLTPLSAFPLHSSRVENVLFHPTAEEVLASSCSSTVSVWDVSQNKVKFSLDSHKDAVQSLSWKEDGSLLVTSCKDKTIRIFDPRKSSCTVETLGFAGIKDSRVIWRSDKGHIIGTGFSSSRERQVAIWDIHNMKEPLQRIGLDTNTGTLMPFHDADSDMLLIAGKGDTSVLYFEIKDSGSEYLKQASVHMTEDQHKGMGMVPKLALDVMSCEVVRLLQLTKNSVVPISYLVPRKNLKDFNADLYPDTLGPEPAITAERWFQGNKALVRKYYINSGYLRVWFICHSKRHFNVCLHRHLQPNIETPKPTIWSASSSSSNIQKDATTNSTNQHPASSQSSNQEPVSDTNVETWKSFSGVRSSKFRHIIGVPMHKSTNIENIRNLSMSTFGECDGLQLNKEFVAYPLSGPGGQIAVLPHNKPCRLPDSGMPVVQCGSTVMDFVFDPLDVNRMAVACETGVISIWNLPSGGLTEILDEPVEELKGHYDKPNIVRYHPNAENLLTSAAYDLTVKLWDINAAKSVITLEGHNEQVFSLAWSADGKQLATFSRDKKLRIYDPRAQVTPVLEGPGPEGSRGGRVIWGGPDGNMLLVCGSDKMSHRTVSVYDSGNLSEPLSVSEINIAPSILIPFYDEDANVIMLSGKGDTVLYAYEVSNEHPYLFDLTHYRVTDPFQAIAFFDKRVCDVKKVEFARAIKLTKTNLEKIMFQVPRIKKEYFQDDLFPETRAKWEAAVACEEWLAGQDGEQSRISLRPPNMKPLSEAPKAPPASKKYDSTKELDDFKSDERRKEELVTAMVEKLGTYDEDPLPQDLMEGVDDDEWDD</sequence>
<evidence type="ECO:0000256" key="7">
    <source>
        <dbReference type="ARBA" id="ARBA00024838"/>
    </source>
</evidence>
<dbReference type="SUPFAM" id="SSF50978">
    <property type="entry name" value="WD40 repeat-like"/>
    <property type="match status" value="1"/>
</dbReference>
<feature type="compositionally biased region" description="Acidic residues" evidence="10">
    <location>
        <begin position="912"/>
        <end position="932"/>
    </location>
</feature>
<evidence type="ECO:0000313" key="13">
    <source>
        <dbReference type="Proteomes" id="UP000001593"/>
    </source>
</evidence>
<evidence type="ECO:0000256" key="10">
    <source>
        <dbReference type="SAM" id="MobiDB-lite"/>
    </source>
</evidence>
<dbReference type="FunFam" id="2.130.10.10:FF:000076">
    <property type="entry name" value="Coronin"/>
    <property type="match status" value="1"/>
</dbReference>
<dbReference type="InParanoid" id="A7RFP3"/>
<feature type="repeat" description="WD" evidence="8">
    <location>
        <begin position="637"/>
        <end position="669"/>
    </location>
</feature>
<feature type="domain" description="DUF1899" evidence="11">
    <location>
        <begin position="3"/>
        <end position="65"/>
    </location>
</feature>
<dbReference type="GO" id="GO:0030036">
    <property type="term" value="P:actin cytoskeleton organization"/>
    <property type="evidence" value="ECO:0007669"/>
    <property type="project" value="UniProtKB-ARBA"/>
</dbReference>
<dbReference type="PhylomeDB" id="A7RFP3"/>
<feature type="domain" description="DUF1899" evidence="11">
    <location>
        <begin position="470"/>
        <end position="535"/>
    </location>
</feature>
<dbReference type="InterPro" id="IPR015505">
    <property type="entry name" value="Coronin"/>
</dbReference>
<protein>
    <recommendedName>
        <fullName evidence="9">Coronin</fullName>
    </recommendedName>
</protein>
<dbReference type="Gene3D" id="2.130.10.10">
    <property type="entry name" value="YVTN repeat-like/Quinoprotein amine dehydrogenase"/>
    <property type="match status" value="2"/>
</dbReference>
<reference evidence="12 13" key="1">
    <citation type="journal article" date="2007" name="Science">
        <title>Sea anemone genome reveals ancestral eumetazoan gene repertoire and genomic organization.</title>
        <authorList>
            <person name="Putnam N.H."/>
            <person name="Srivastava M."/>
            <person name="Hellsten U."/>
            <person name="Dirks B."/>
            <person name="Chapman J."/>
            <person name="Salamov A."/>
            <person name="Terry A."/>
            <person name="Shapiro H."/>
            <person name="Lindquist E."/>
            <person name="Kapitonov V.V."/>
            <person name="Jurka J."/>
            <person name="Genikhovich G."/>
            <person name="Grigoriev I.V."/>
            <person name="Lucas S.M."/>
            <person name="Steele R.E."/>
            <person name="Finnerty J.R."/>
            <person name="Technau U."/>
            <person name="Martindale M.Q."/>
            <person name="Rokhsar D.S."/>
        </authorList>
    </citation>
    <scope>NUCLEOTIDE SEQUENCE [LARGE SCALE GENOMIC DNA]</scope>
    <source>
        <strain evidence="13">CH2 X CH6</strain>
    </source>
</reference>
<evidence type="ECO:0000256" key="6">
    <source>
        <dbReference type="ARBA" id="ARBA00023203"/>
    </source>
</evidence>
<evidence type="ECO:0000313" key="12">
    <source>
        <dbReference type="EMBL" id="EDO49756.1"/>
    </source>
</evidence>
<feature type="compositionally biased region" description="Polar residues" evidence="10">
    <location>
        <begin position="433"/>
        <end position="462"/>
    </location>
</feature>
<dbReference type="PANTHER" id="PTHR10856">
    <property type="entry name" value="CORONIN"/>
    <property type="match status" value="1"/>
</dbReference>
<dbReference type="InterPro" id="IPR019775">
    <property type="entry name" value="WD40_repeat_CS"/>
</dbReference>
<dbReference type="PANTHER" id="PTHR10856:SF20">
    <property type="entry name" value="CORONIN-7"/>
    <property type="match status" value="1"/>
</dbReference>
<evidence type="ECO:0000256" key="8">
    <source>
        <dbReference type="PROSITE-ProRule" id="PRU00221"/>
    </source>
</evidence>
<feature type="compositionally biased region" description="Basic and acidic residues" evidence="10">
    <location>
        <begin position="880"/>
        <end position="901"/>
    </location>
</feature>
<feature type="repeat" description="WD" evidence="8">
    <location>
        <begin position="124"/>
        <end position="165"/>
    </location>
</feature>
<dbReference type="PROSITE" id="PS50082">
    <property type="entry name" value="WD_REPEATS_2"/>
    <property type="match status" value="5"/>
</dbReference>
<comment type="similarity">
    <text evidence="2 9">Belongs to the WD repeat coronin family.</text>
</comment>
<dbReference type="Proteomes" id="UP000001593">
    <property type="component" value="Unassembled WGS sequence"/>
</dbReference>
<organism evidence="12 13">
    <name type="scientific">Nematostella vectensis</name>
    <name type="common">Starlet sea anemone</name>
    <dbReference type="NCBI Taxonomy" id="45351"/>
    <lineage>
        <taxon>Eukaryota</taxon>
        <taxon>Metazoa</taxon>
        <taxon>Cnidaria</taxon>
        <taxon>Anthozoa</taxon>
        <taxon>Hexacorallia</taxon>
        <taxon>Actiniaria</taxon>
        <taxon>Edwardsiidae</taxon>
        <taxon>Nematostella</taxon>
    </lineage>
</organism>